<dbReference type="EMBL" id="BSEV01000005">
    <property type="protein sequence ID" value="GLK09437.1"/>
    <property type="molecule type" value="Genomic_DNA"/>
</dbReference>
<evidence type="ECO:0000256" key="5">
    <source>
        <dbReference type="PROSITE-ProRule" id="PRU01091"/>
    </source>
</evidence>
<feature type="DNA-binding region" description="OmpR/PhoB-type" evidence="5">
    <location>
        <begin position="1"/>
        <end position="104"/>
    </location>
</feature>
<dbReference type="SMART" id="SM00028">
    <property type="entry name" value="TPR"/>
    <property type="match status" value="6"/>
</dbReference>
<comment type="similarity">
    <text evidence="1">Belongs to the AfsR/DnrI/RedD regulatory family.</text>
</comment>
<dbReference type="InterPro" id="IPR001867">
    <property type="entry name" value="OmpR/PhoB-type_DNA-bd"/>
</dbReference>
<dbReference type="InterPro" id="IPR027417">
    <property type="entry name" value="P-loop_NTPase"/>
</dbReference>
<dbReference type="Gene3D" id="1.25.40.10">
    <property type="entry name" value="Tetratricopeptide repeat domain"/>
    <property type="match status" value="3"/>
</dbReference>
<evidence type="ECO:0000256" key="4">
    <source>
        <dbReference type="ARBA" id="ARBA00023163"/>
    </source>
</evidence>
<dbReference type="InterPro" id="IPR011990">
    <property type="entry name" value="TPR-like_helical_dom_sf"/>
</dbReference>
<dbReference type="GO" id="GO:0003677">
    <property type="term" value="F:DNA binding"/>
    <property type="evidence" value="ECO:0007669"/>
    <property type="project" value="UniProtKB-UniRule"/>
</dbReference>
<evidence type="ECO:0000313" key="7">
    <source>
        <dbReference type="EMBL" id="GLK09437.1"/>
    </source>
</evidence>
<comment type="caution">
    <text evidence="7">The sequence shown here is derived from an EMBL/GenBank/DDBJ whole genome shotgun (WGS) entry which is preliminary data.</text>
</comment>
<dbReference type="SMART" id="SM00862">
    <property type="entry name" value="Trans_reg_C"/>
    <property type="match status" value="1"/>
</dbReference>
<protein>
    <submittedName>
        <fullName evidence="7">SARP family transcriptional regulator</fullName>
    </submittedName>
</protein>
<sequence>MGDFSVVEFRVLGPLEIRDASGRILVPKRRKTRTLLAILLLRANTLVPADELLEALWEERRPASARANLQSYVSELRRLLDESVSLNGNGYLLTVEESRYDAAVFEKLVTRGRQALTAARFREATGHLGDALAMWRGELLDGLPLPQWLWPDRSRLEELRLSAYEDSVTARLALGQHEDLVAGLREFTGRNPFREPAWGLLMLSLHRCGRTAEAVDAYQTACGILDDELGVPPNPELRALHERILNEDPGLLLAPEIVSNRPQAAPTPRQIPAGVVDFVGRTAYLRALDDLFPASPAGGRASVFCALTGTGGVGKTALSVHWANHAADRFPDGQLYVDLRGFTPSTRPLHPLDALAQFLRSLGVPAEQVPLATEEASALYRSLLAGRRTLVLLDNAFDGAQVRPLLPPLPSCALITSRDRLDSLVLEGVRRITVEVMPREESRELVERITGAECEGLAEFCGHLPLALRLAATQIVSEPGLSVSAYLGRLGGEDRLSALDGDIDRRHAIRSTFEASYRRLPYEARRLLRALGAVPGPDFTPAAAAAMLGADQLEVEPLLRVLWRSHLVHGGEGDRFALHDLLRLYALERFAEEEPEAEQRRTRERLALWYLRHTRAASELICPQMVYLPLDLQARPSFDSEASALSWLEAELNNVVALAEETGGRTQWLLVDALRGYWYLRRHSSGWMRHAMAGLASAEAAGDHAAQAAMRSSLADAHMILGDRAGAFEHHTAVLELSRKAGWLESEAAALGRLGTLHISRGEPREASGYYLRAIESNRRLGVYRGMISNLGNLGLTNIYLGNLDHAAEQLGEALRCERERSSAMGEALGLGNLGVVSHHRGDLDLALSQLGRAVELFESLRSDYGAVDALSSLAAVHNDLGDPVTARALAVRARDLARTIGDGKSETSATNALGAAARGDSPEKALRLHERALELALAKQLHYDITQTHIELAVTHGLLGDTTASTRHASHALVSARRSGFRRLEGYALLALGDGEAAGRMFEEIGDALGLARARRGVPRQSSL</sequence>
<keyword evidence="4" id="KW-0804">Transcription</keyword>
<dbReference type="CDD" id="cd15831">
    <property type="entry name" value="BTAD"/>
    <property type="match status" value="1"/>
</dbReference>
<dbReference type="Pfam" id="PF00486">
    <property type="entry name" value="Trans_reg_C"/>
    <property type="match status" value="1"/>
</dbReference>
<dbReference type="Proteomes" id="UP001143474">
    <property type="component" value="Unassembled WGS sequence"/>
</dbReference>
<organism evidence="7 8">
    <name type="scientific">Streptosporangium carneum</name>
    <dbReference type="NCBI Taxonomy" id="47481"/>
    <lineage>
        <taxon>Bacteria</taxon>
        <taxon>Bacillati</taxon>
        <taxon>Actinomycetota</taxon>
        <taxon>Actinomycetes</taxon>
        <taxon>Streptosporangiales</taxon>
        <taxon>Streptosporangiaceae</taxon>
        <taxon>Streptosporangium</taxon>
    </lineage>
</organism>
<dbReference type="PANTHER" id="PTHR35807:SF1">
    <property type="entry name" value="TRANSCRIPTIONAL REGULATOR REDD"/>
    <property type="match status" value="1"/>
</dbReference>
<feature type="domain" description="OmpR/PhoB-type" evidence="6">
    <location>
        <begin position="1"/>
        <end position="104"/>
    </location>
</feature>
<evidence type="ECO:0000256" key="1">
    <source>
        <dbReference type="ARBA" id="ARBA00005820"/>
    </source>
</evidence>
<evidence type="ECO:0000256" key="2">
    <source>
        <dbReference type="ARBA" id="ARBA00023015"/>
    </source>
</evidence>
<evidence type="ECO:0000256" key="3">
    <source>
        <dbReference type="ARBA" id="ARBA00023125"/>
    </source>
</evidence>
<dbReference type="Gene3D" id="3.40.50.300">
    <property type="entry name" value="P-loop containing nucleotide triphosphate hydrolases"/>
    <property type="match status" value="1"/>
</dbReference>
<dbReference type="PROSITE" id="PS51755">
    <property type="entry name" value="OMPR_PHOB"/>
    <property type="match status" value="1"/>
</dbReference>
<dbReference type="SUPFAM" id="SSF46894">
    <property type="entry name" value="C-terminal effector domain of the bipartite response regulators"/>
    <property type="match status" value="1"/>
</dbReference>
<dbReference type="PRINTS" id="PR00364">
    <property type="entry name" value="DISEASERSIST"/>
</dbReference>
<dbReference type="Pfam" id="PF03704">
    <property type="entry name" value="BTAD"/>
    <property type="match status" value="1"/>
</dbReference>
<accession>A0A9W6HZW2</accession>
<dbReference type="InterPro" id="IPR019734">
    <property type="entry name" value="TPR_rpt"/>
</dbReference>
<dbReference type="InterPro" id="IPR016032">
    <property type="entry name" value="Sig_transdc_resp-reg_C-effctor"/>
</dbReference>
<dbReference type="PANTHER" id="PTHR35807">
    <property type="entry name" value="TRANSCRIPTIONAL REGULATOR REDD-RELATED"/>
    <property type="match status" value="1"/>
</dbReference>
<dbReference type="InterPro" id="IPR036388">
    <property type="entry name" value="WH-like_DNA-bd_sf"/>
</dbReference>
<dbReference type="InterPro" id="IPR005158">
    <property type="entry name" value="BTAD"/>
</dbReference>
<evidence type="ECO:0000259" key="6">
    <source>
        <dbReference type="PROSITE" id="PS51755"/>
    </source>
</evidence>
<dbReference type="SUPFAM" id="SSF48452">
    <property type="entry name" value="TPR-like"/>
    <property type="match status" value="3"/>
</dbReference>
<evidence type="ECO:0000313" key="8">
    <source>
        <dbReference type="Proteomes" id="UP001143474"/>
    </source>
</evidence>
<dbReference type="GO" id="GO:0000160">
    <property type="term" value="P:phosphorelay signal transduction system"/>
    <property type="evidence" value="ECO:0007669"/>
    <property type="project" value="InterPro"/>
</dbReference>
<keyword evidence="8" id="KW-1185">Reference proteome</keyword>
<dbReference type="SMART" id="SM01043">
    <property type="entry name" value="BTAD"/>
    <property type="match status" value="1"/>
</dbReference>
<reference evidence="7" key="2">
    <citation type="submission" date="2023-01" db="EMBL/GenBank/DDBJ databases">
        <authorList>
            <person name="Sun Q."/>
            <person name="Evtushenko L."/>
        </authorList>
    </citation>
    <scope>NUCLEOTIDE SEQUENCE</scope>
    <source>
        <strain evidence="7">VKM Ac-2007</strain>
    </source>
</reference>
<keyword evidence="2" id="KW-0805">Transcription regulation</keyword>
<reference evidence="7" key="1">
    <citation type="journal article" date="2014" name="Int. J. Syst. Evol. Microbiol.">
        <title>Complete genome sequence of Corynebacterium casei LMG S-19264T (=DSM 44701T), isolated from a smear-ripened cheese.</title>
        <authorList>
            <consortium name="US DOE Joint Genome Institute (JGI-PGF)"/>
            <person name="Walter F."/>
            <person name="Albersmeier A."/>
            <person name="Kalinowski J."/>
            <person name="Ruckert C."/>
        </authorList>
    </citation>
    <scope>NUCLEOTIDE SEQUENCE</scope>
    <source>
        <strain evidence="7">VKM Ac-2007</strain>
    </source>
</reference>
<dbReference type="GO" id="GO:0006355">
    <property type="term" value="P:regulation of DNA-templated transcription"/>
    <property type="evidence" value="ECO:0007669"/>
    <property type="project" value="InterPro"/>
</dbReference>
<dbReference type="SUPFAM" id="SSF52540">
    <property type="entry name" value="P-loop containing nucleoside triphosphate hydrolases"/>
    <property type="match status" value="1"/>
</dbReference>
<dbReference type="Gene3D" id="1.10.10.10">
    <property type="entry name" value="Winged helix-like DNA-binding domain superfamily/Winged helix DNA-binding domain"/>
    <property type="match status" value="1"/>
</dbReference>
<name>A0A9W6HZW2_9ACTN</name>
<keyword evidence="3 5" id="KW-0238">DNA-binding</keyword>
<gene>
    <name evidence="7" type="ORF">GCM10017600_28430</name>
</gene>
<dbReference type="InterPro" id="IPR051677">
    <property type="entry name" value="AfsR-DnrI-RedD_regulator"/>
</dbReference>
<proteinExistence type="inferred from homology"/>
<dbReference type="AlphaFoldDB" id="A0A9W6HZW2"/>